<dbReference type="CDD" id="cd17323">
    <property type="entry name" value="MFS_Tpo1_MDR_like"/>
    <property type="match status" value="1"/>
</dbReference>
<keyword evidence="3 6" id="KW-1133">Transmembrane helix</keyword>
<name>A0A067MI60_BOTB1</name>
<feature type="compositionally biased region" description="Polar residues" evidence="5">
    <location>
        <begin position="1"/>
        <end position="19"/>
    </location>
</feature>
<dbReference type="STRING" id="930990.A0A067MI60"/>
<feature type="transmembrane region" description="Helical" evidence="6">
    <location>
        <begin position="126"/>
        <end position="145"/>
    </location>
</feature>
<dbReference type="Gene3D" id="1.20.1250.20">
    <property type="entry name" value="MFS general substrate transporter like domains"/>
    <property type="match status" value="1"/>
</dbReference>
<feature type="transmembrane region" description="Helical" evidence="6">
    <location>
        <begin position="58"/>
        <end position="75"/>
    </location>
</feature>
<feature type="region of interest" description="Disordered" evidence="5">
    <location>
        <begin position="1"/>
        <end position="46"/>
    </location>
</feature>
<dbReference type="SUPFAM" id="SSF103473">
    <property type="entry name" value="MFS general substrate transporter"/>
    <property type="match status" value="1"/>
</dbReference>
<dbReference type="PANTHER" id="PTHR23502">
    <property type="entry name" value="MAJOR FACILITATOR SUPERFAMILY"/>
    <property type="match status" value="1"/>
</dbReference>
<organism evidence="8 9">
    <name type="scientific">Botryobasidium botryosum (strain FD-172 SS1)</name>
    <dbReference type="NCBI Taxonomy" id="930990"/>
    <lineage>
        <taxon>Eukaryota</taxon>
        <taxon>Fungi</taxon>
        <taxon>Dikarya</taxon>
        <taxon>Basidiomycota</taxon>
        <taxon>Agaricomycotina</taxon>
        <taxon>Agaricomycetes</taxon>
        <taxon>Cantharellales</taxon>
        <taxon>Botryobasidiaceae</taxon>
        <taxon>Botryobasidium</taxon>
    </lineage>
</organism>
<feature type="transmembrane region" description="Helical" evidence="6">
    <location>
        <begin position="184"/>
        <end position="203"/>
    </location>
</feature>
<feature type="transmembrane region" description="Helical" evidence="6">
    <location>
        <begin position="215"/>
        <end position="235"/>
    </location>
</feature>
<evidence type="ECO:0000313" key="8">
    <source>
        <dbReference type="EMBL" id="KDQ11582.1"/>
    </source>
</evidence>
<feature type="transmembrane region" description="Helical" evidence="6">
    <location>
        <begin position="151"/>
        <end position="172"/>
    </location>
</feature>
<evidence type="ECO:0000256" key="1">
    <source>
        <dbReference type="ARBA" id="ARBA00004141"/>
    </source>
</evidence>
<evidence type="ECO:0000256" key="3">
    <source>
        <dbReference type="ARBA" id="ARBA00022989"/>
    </source>
</evidence>
<comment type="subcellular location">
    <subcellularLocation>
        <location evidence="1">Membrane</location>
        <topology evidence="1">Multi-pass membrane protein</topology>
    </subcellularLocation>
</comment>
<feature type="domain" description="Major facilitator superfamily (MFS) profile" evidence="7">
    <location>
        <begin position="56"/>
        <end position="514"/>
    </location>
</feature>
<dbReference type="HOGENOM" id="CLU_008455_11_6_1"/>
<feature type="transmembrane region" description="Helical" evidence="6">
    <location>
        <begin position="372"/>
        <end position="391"/>
    </location>
</feature>
<evidence type="ECO:0000313" key="9">
    <source>
        <dbReference type="Proteomes" id="UP000027195"/>
    </source>
</evidence>
<dbReference type="InParanoid" id="A0A067MI60"/>
<dbReference type="InterPro" id="IPR011701">
    <property type="entry name" value="MFS"/>
</dbReference>
<feature type="transmembrane region" description="Helical" evidence="6">
    <location>
        <begin position="330"/>
        <end position="351"/>
    </location>
</feature>
<dbReference type="EMBL" id="KL198057">
    <property type="protein sequence ID" value="KDQ11582.1"/>
    <property type="molecule type" value="Genomic_DNA"/>
</dbReference>
<dbReference type="OrthoDB" id="9986881at2759"/>
<feature type="transmembrane region" description="Helical" evidence="6">
    <location>
        <begin position="477"/>
        <end position="499"/>
    </location>
</feature>
<keyword evidence="9" id="KW-1185">Reference proteome</keyword>
<evidence type="ECO:0000256" key="5">
    <source>
        <dbReference type="SAM" id="MobiDB-lite"/>
    </source>
</evidence>
<evidence type="ECO:0000256" key="4">
    <source>
        <dbReference type="ARBA" id="ARBA00023136"/>
    </source>
</evidence>
<feature type="transmembrane region" description="Helical" evidence="6">
    <location>
        <begin position="95"/>
        <end position="114"/>
    </location>
</feature>
<evidence type="ECO:0000259" key="7">
    <source>
        <dbReference type="PROSITE" id="PS50850"/>
    </source>
</evidence>
<dbReference type="InterPro" id="IPR036259">
    <property type="entry name" value="MFS_trans_sf"/>
</dbReference>
<dbReference type="Pfam" id="PF07690">
    <property type="entry name" value="MFS_1"/>
    <property type="match status" value="1"/>
</dbReference>
<feature type="transmembrane region" description="Helical" evidence="6">
    <location>
        <begin position="291"/>
        <end position="310"/>
    </location>
</feature>
<dbReference type="GO" id="GO:0022857">
    <property type="term" value="F:transmembrane transporter activity"/>
    <property type="evidence" value="ECO:0007669"/>
    <property type="project" value="InterPro"/>
</dbReference>
<feature type="transmembrane region" description="Helical" evidence="6">
    <location>
        <begin position="397"/>
        <end position="418"/>
    </location>
</feature>
<dbReference type="PANTHER" id="PTHR23502:SF173">
    <property type="entry name" value="MFS-MULTIDRUG-RESISTANCE TRANSPORTER-RELATED"/>
    <property type="match status" value="1"/>
</dbReference>
<evidence type="ECO:0000256" key="6">
    <source>
        <dbReference type="SAM" id="Phobius"/>
    </source>
</evidence>
<keyword evidence="2 6" id="KW-0812">Transmembrane</keyword>
<feature type="transmembrane region" description="Helical" evidence="6">
    <location>
        <begin position="439"/>
        <end position="465"/>
    </location>
</feature>
<evidence type="ECO:0000256" key="2">
    <source>
        <dbReference type="ARBA" id="ARBA00022692"/>
    </source>
</evidence>
<gene>
    <name evidence="8" type="ORF">BOTBODRAFT_189769</name>
</gene>
<proteinExistence type="predicted"/>
<dbReference type="PROSITE" id="PS50850">
    <property type="entry name" value="MFS"/>
    <property type="match status" value="1"/>
</dbReference>
<protein>
    <recommendedName>
        <fullName evidence="7">Major facilitator superfamily (MFS) profile domain-containing protein</fullName>
    </recommendedName>
</protein>
<sequence>MPSSMNLDLERQTSQQQEASLLDSDANREDKEKDSSFRVASGAEDTENPLNWGRAKRWYLTFAGGLLTLNATFASSAPTGYMQEIMQEWHMGSELAALLISLFVTGYCIGPLLWGPLSEQYGRRPIFIVSFFVYACMQMACALAPSPATLLVFRFLGGTFAAGPLTNSAAILADIWDTSTRGKAMMIFTLAPFTGPAVGPLVSGYMQTAGVPWRWLFWVLAIFAGACFVVIVFTMPETYPRTILAQKAARMRKEMGDSRYWAPIERVNIHWKVRVSNILARPFKILFQEPMLIAIALYMSFVFGCVYLLFEAYPIVFTIGHRFSSGASGLMFVPFFLGCFTAVLAGLFYLNPRYRRQMIEYSALPVPPERRLEMAYVGGPMIVIAFLWFGWTSDSNISFWASMMSGVPLGVDVILIFLNGLDSICLSRPRYSTIQVVDAYLMVAASALVCNTVARSLAAAGFPLFANQMYDRLGTKWAPSLVGLIALGMLPISFVLARYGAGLRARSKHAPTKY</sequence>
<dbReference type="InterPro" id="IPR020846">
    <property type="entry name" value="MFS_dom"/>
</dbReference>
<accession>A0A067MI60</accession>
<dbReference type="Proteomes" id="UP000027195">
    <property type="component" value="Unassembled WGS sequence"/>
</dbReference>
<reference evidence="9" key="1">
    <citation type="journal article" date="2014" name="Proc. Natl. Acad. Sci. U.S.A.">
        <title>Extensive sampling of basidiomycete genomes demonstrates inadequacy of the white-rot/brown-rot paradigm for wood decay fungi.</title>
        <authorList>
            <person name="Riley R."/>
            <person name="Salamov A.A."/>
            <person name="Brown D.W."/>
            <person name="Nagy L.G."/>
            <person name="Floudas D."/>
            <person name="Held B.W."/>
            <person name="Levasseur A."/>
            <person name="Lombard V."/>
            <person name="Morin E."/>
            <person name="Otillar R."/>
            <person name="Lindquist E.A."/>
            <person name="Sun H."/>
            <person name="LaButti K.M."/>
            <person name="Schmutz J."/>
            <person name="Jabbour D."/>
            <person name="Luo H."/>
            <person name="Baker S.E."/>
            <person name="Pisabarro A.G."/>
            <person name="Walton J.D."/>
            <person name="Blanchette R.A."/>
            <person name="Henrissat B."/>
            <person name="Martin F."/>
            <person name="Cullen D."/>
            <person name="Hibbett D.S."/>
            <person name="Grigoriev I.V."/>
        </authorList>
    </citation>
    <scope>NUCLEOTIDE SEQUENCE [LARGE SCALE GENOMIC DNA]</scope>
    <source>
        <strain evidence="9">FD-172 SS1</strain>
    </source>
</reference>
<keyword evidence="4 6" id="KW-0472">Membrane</keyword>
<dbReference type="AlphaFoldDB" id="A0A067MI60"/>
<dbReference type="FunFam" id="1.20.1250.20:FF:000011">
    <property type="entry name" value="MFS multidrug transporter, putative"/>
    <property type="match status" value="1"/>
</dbReference>
<dbReference type="GO" id="GO:0005886">
    <property type="term" value="C:plasma membrane"/>
    <property type="evidence" value="ECO:0007669"/>
    <property type="project" value="TreeGrafter"/>
</dbReference>
<feature type="compositionally biased region" description="Basic and acidic residues" evidence="5">
    <location>
        <begin position="25"/>
        <end position="36"/>
    </location>
</feature>